<gene>
    <name evidence="6" type="ORF">D9V30_12305</name>
</gene>
<evidence type="ECO:0000256" key="2">
    <source>
        <dbReference type="ARBA" id="ARBA00008814"/>
    </source>
</evidence>
<comment type="subcellular location">
    <subcellularLocation>
        <location evidence="1">Cell envelope</location>
    </subcellularLocation>
</comment>
<evidence type="ECO:0000313" key="6">
    <source>
        <dbReference type="EMBL" id="RLP67910.1"/>
    </source>
</evidence>
<dbReference type="SUPFAM" id="SSF53807">
    <property type="entry name" value="Helical backbone' metal receptor"/>
    <property type="match status" value="1"/>
</dbReference>
<dbReference type="PROSITE" id="PS50983">
    <property type="entry name" value="FE_B12_PBP"/>
    <property type="match status" value="1"/>
</dbReference>
<evidence type="ECO:0000256" key="3">
    <source>
        <dbReference type="ARBA" id="ARBA00022448"/>
    </source>
</evidence>
<dbReference type="Proteomes" id="UP000275395">
    <property type="component" value="Unassembled WGS sequence"/>
</dbReference>
<dbReference type="Gene3D" id="3.40.50.1980">
    <property type="entry name" value="Nitrogenase molybdenum iron protein domain"/>
    <property type="match status" value="2"/>
</dbReference>
<comment type="caution">
    <text evidence="6">The sequence shown here is derived from an EMBL/GenBank/DDBJ whole genome shotgun (WGS) entry which is preliminary data.</text>
</comment>
<dbReference type="PANTHER" id="PTHR30532">
    <property type="entry name" value="IRON III DICITRATE-BINDING PERIPLASMIC PROTEIN"/>
    <property type="match status" value="1"/>
</dbReference>
<evidence type="ECO:0000313" key="7">
    <source>
        <dbReference type="Proteomes" id="UP000275395"/>
    </source>
</evidence>
<proteinExistence type="inferred from homology"/>
<dbReference type="GO" id="GO:0030288">
    <property type="term" value="C:outer membrane-bounded periplasmic space"/>
    <property type="evidence" value="ECO:0007669"/>
    <property type="project" value="TreeGrafter"/>
</dbReference>
<dbReference type="Pfam" id="PF01497">
    <property type="entry name" value="Peripla_BP_2"/>
    <property type="match status" value="1"/>
</dbReference>
<name>A0A3L6ZJ33_9MICO</name>
<keyword evidence="3" id="KW-0813">Transport</keyword>
<dbReference type="GO" id="GO:1901678">
    <property type="term" value="P:iron coordination entity transport"/>
    <property type="evidence" value="ECO:0007669"/>
    <property type="project" value="UniProtKB-ARBA"/>
</dbReference>
<evidence type="ECO:0000259" key="5">
    <source>
        <dbReference type="PROSITE" id="PS50983"/>
    </source>
</evidence>
<dbReference type="AlphaFoldDB" id="A0A3L6ZJ33"/>
<protein>
    <recommendedName>
        <fullName evidence="5">Fe/B12 periplasmic-binding domain-containing protein</fullName>
    </recommendedName>
</protein>
<dbReference type="InterPro" id="IPR002491">
    <property type="entry name" value="ABC_transptr_periplasmic_BD"/>
</dbReference>
<dbReference type="InterPro" id="IPR051313">
    <property type="entry name" value="Bact_iron-sidero_bind"/>
</dbReference>
<keyword evidence="4" id="KW-0732">Signal</keyword>
<dbReference type="PANTHER" id="PTHR30532:SF24">
    <property type="entry name" value="FERRIC ENTEROBACTIN-BINDING PERIPLASMIC PROTEIN FEPB"/>
    <property type="match status" value="1"/>
</dbReference>
<evidence type="ECO:0000256" key="4">
    <source>
        <dbReference type="ARBA" id="ARBA00022729"/>
    </source>
</evidence>
<organism evidence="6 7">
    <name type="scientific">Mycetocola reblochoni</name>
    <dbReference type="NCBI Taxonomy" id="331618"/>
    <lineage>
        <taxon>Bacteria</taxon>
        <taxon>Bacillati</taxon>
        <taxon>Actinomycetota</taxon>
        <taxon>Actinomycetes</taxon>
        <taxon>Micrococcales</taxon>
        <taxon>Microbacteriaceae</taxon>
        <taxon>Mycetocola</taxon>
    </lineage>
</organism>
<accession>A0A3L6ZJ33</accession>
<evidence type="ECO:0000256" key="1">
    <source>
        <dbReference type="ARBA" id="ARBA00004196"/>
    </source>
</evidence>
<feature type="domain" description="Fe/B12 periplasmic-binding" evidence="5">
    <location>
        <begin position="83"/>
        <end position="344"/>
    </location>
</feature>
<reference evidence="6 7" key="1">
    <citation type="submission" date="2018-10" db="EMBL/GenBank/DDBJ databases">
        <authorList>
            <person name="Li J."/>
        </authorList>
    </citation>
    <scope>NUCLEOTIDE SEQUENCE [LARGE SCALE GENOMIC DNA]</scope>
    <source>
        <strain evidence="6 7">JCM 30549</strain>
    </source>
</reference>
<sequence>MAITRMTFESVLGHTLPPRERTAVPAAPRHRALPLSVVVVAAVTVLTGCSGTAASSPATATTAGTRTIVSESGTAEIPVEPERIVALDEPSALNLLSIGITPDVVFDSWRTAAPRAVLEAEGIEIASTTSFYPELEEVAAHEPDLIVGTAAEGFTAGPDYASIAPLVGGLYNEADGQQIITAYGEYFDRADEAARVSDVLDTLAQRAADEQDGDGTSLSVVMSYAQENMPLHMDGANSLHGTIADAGFARPALQDEVPADGSAFGGWTVFSPEKLAEQNADVLAVAVAAQYNREGITDMPLYPSLTAVEDGRSLAVDGDLWSGGAAFSTYWVLRDLVSIASGQDEPGVVGDDGQRWNDFATAIGG</sequence>
<comment type="similarity">
    <text evidence="2">Belongs to the bacterial solute-binding protein 8 family.</text>
</comment>
<dbReference type="EMBL" id="RCUW01000013">
    <property type="protein sequence ID" value="RLP67910.1"/>
    <property type="molecule type" value="Genomic_DNA"/>
</dbReference>